<organism evidence="2">
    <name type="scientific">Curvibacter symbiont subsp. Hydra magnipapillata</name>
    <dbReference type="NCBI Taxonomy" id="667019"/>
    <lineage>
        <taxon>Bacteria</taxon>
        <taxon>Pseudomonadati</taxon>
        <taxon>Pseudomonadota</taxon>
        <taxon>Betaproteobacteria</taxon>
        <taxon>Burkholderiales</taxon>
        <taxon>Comamonadaceae</taxon>
        <taxon>Curvibacter</taxon>
    </lineage>
</organism>
<keyword evidence="1" id="KW-0732">Signal</keyword>
<evidence type="ECO:0000313" key="2">
    <source>
        <dbReference type="EMBL" id="CBA27892.1"/>
    </source>
</evidence>
<proteinExistence type="predicted"/>
<dbReference type="AlphaFoldDB" id="C9Y8K4"/>
<accession>C9Y8K4</accession>
<sequence>MRISVAAYFLLASIAGALLTVGSVAAQSPVPGHALRFDGVYRSGPDADSAGGEYCAYLRFYPKGGVVGVSSECTEDTPKRMRNWLTWTNARKPGAGLQTGSYKFQEGTIAFVTRSEYGKVSYRGVVAGDSLKLDSRSYINGHVDSDTYVFVDWSR</sequence>
<feature type="signal peptide" evidence="1">
    <location>
        <begin position="1"/>
        <end position="25"/>
    </location>
</feature>
<name>C9Y8K4_CURXX</name>
<feature type="chain" id="PRO_5003004783" evidence="1">
    <location>
        <begin position="26"/>
        <end position="155"/>
    </location>
</feature>
<dbReference type="EMBL" id="FN543104">
    <property type="protein sequence ID" value="CBA27892.1"/>
    <property type="molecule type" value="Genomic_DNA"/>
</dbReference>
<protein>
    <submittedName>
        <fullName evidence="2">Uncharacterized protein</fullName>
    </submittedName>
</protein>
<gene>
    <name evidence="2" type="ORF">Csp_A04550</name>
</gene>
<evidence type="ECO:0000256" key="1">
    <source>
        <dbReference type="SAM" id="SignalP"/>
    </source>
</evidence>
<reference evidence="2" key="1">
    <citation type="journal article" date="2010" name="Nature">
        <title>The dynamic genome of Hydra.</title>
        <authorList>
            <person name="Chapman J.A."/>
            <person name="Kirkness E.F."/>
            <person name="Simakov O."/>
            <person name="Hampson S.E."/>
            <person name="Mitros T."/>
            <person name="Weinmaier T."/>
            <person name="Rattei T."/>
            <person name="Balasubramanian P.G."/>
            <person name="Borman J."/>
            <person name="Busam D."/>
            <person name="Disbennett K."/>
            <person name="Pfannkoch C."/>
            <person name="Sumin N."/>
            <person name="Sutton G."/>
            <person name="Viswanathan L."/>
            <person name="Walenz B."/>
            <person name="Goodstein D.M."/>
            <person name="Hellsten U."/>
            <person name="Kawashima T."/>
            <person name="Prochnik S.E."/>
            <person name="Putnam N.H."/>
            <person name="Shu S."/>
            <person name="Blumberg B."/>
            <person name="Dana C.E."/>
            <person name="Gee L."/>
            <person name="Kibler D.F."/>
            <person name="Law L."/>
            <person name="Lindgens D."/>
            <person name="Martinez D.E."/>
            <person name="Peng J."/>
            <person name="Wigge P.A."/>
            <person name="Bertulat B."/>
            <person name="Guder C."/>
            <person name="Nakamura Y."/>
            <person name="Ozbek S."/>
            <person name="Watanabe H."/>
            <person name="Khalturin K."/>
            <person name="Hemmrich G."/>
            <person name="Franke A."/>
            <person name="Augustin R."/>
            <person name="Fraune S."/>
            <person name="Hayakawa E."/>
            <person name="Hayakawa S."/>
            <person name="Hirose M."/>
            <person name="Hwang J."/>
            <person name="Ikeo K."/>
            <person name="Nishimiya-Fujisawa C."/>
            <person name="Ogura A."/>
            <person name="Takahashi T."/>
            <person name="Steinmetz P.R."/>
            <person name="Zhang X."/>
            <person name="Aufschnaiter R."/>
            <person name="Eder M.K."/>
            <person name="Gorny A.K."/>
            <person name="Salvenmoser W."/>
            <person name="Heimberg A.M."/>
            <person name="Wheeler B.M."/>
            <person name="Peterson K.J."/>
            <person name="Boettger A."/>
            <person name="Tischler P."/>
            <person name="Wolf A."/>
            <person name="Gojobori T."/>
            <person name="Remington K.A."/>
            <person name="Strausberg R.L."/>
            <person name="Venter J."/>
            <person name="Technau U."/>
            <person name="Hobmayer B."/>
            <person name="Bosch T.C."/>
            <person name="Holstein T.W."/>
            <person name="Fujisawa T."/>
            <person name="Bode H.R."/>
            <person name="David C.N."/>
            <person name="Rokhsar D.S."/>
            <person name="Steele R.E."/>
        </authorList>
    </citation>
    <scope>NUCLEOTIDE SEQUENCE</scope>
</reference>